<feature type="domain" description="ABC transmembrane type-1" evidence="8">
    <location>
        <begin position="89"/>
        <end position="287"/>
    </location>
</feature>
<dbReference type="Gene3D" id="1.10.3720.10">
    <property type="entry name" value="MetI-like"/>
    <property type="match status" value="1"/>
</dbReference>
<keyword evidence="5 7" id="KW-1133">Transmembrane helix</keyword>
<comment type="subcellular location">
    <subcellularLocation>
        <location evidence="1 7">Cell membrane</location>
        <topology evidence="1 7">Multi-pass membrane protein</topology>
    </subcellularLocation>
</comment>
<keyword evidence="6 7" id="KW-0472">Membrane</keyword>
<dbReference type="OrthoDB" id="2958608at2"/>
<dbReference type="InterPro" id="IPR000515">
    <property type="entry name" value="MetI-like"/>
</dbReference>
<dbReference type="Proteomes" id="UP000265725">
    <property type="component" value="Chromosome"/>
</dbReference>
<organism evidence="9 10">
    <name type="scientific">Paenisporosarcina cavernae</name>
    <dbReference type="NCBI Taxonomy" id="2320858"/>
    <lineage>
        <taxon>Bacteria</taxon>
        <taxon>Bacillati</taxon>
        <taxon>Bacillota</taxon>
        <taxon>Bacilli</taxon>
        <taxon>Bacillales</taxon>
        <taxon>Caryophanaceae</taxon>
        <taxon>Paenisporosarcina</taxon>
    </lineage>
</organism>
<dbReference type="EMBL" id="CP032418">
    <property type="protein sequence ID" value="AYC29507.1"/>
    <property type="molecule type" value="Genomic_DNA"/>
</dbReference>
<evidence type="ECO:0000256" key="2">
    <source>
        <dbReference type="ARBA" id="ARBA00022448"/>
    </source>
</evidence>
<feature type="transmembrane region" description="Helical" evidence="7">
    <location>
        <begin position="172"/>
        <end position="194"/>
    </location>
</feature>
<evidence type="ECO:0000313" key="10">
    <source>
        <dbReference type="Proteomes" id="UP000265725"/>
    </source>
</evidence>
<dbReference type="Pfam" id="PF00528">
    <property type="entry name" value="BPD_transp_1"/>
    <property type="match status" value="1"/>
</dbReference>
<keyword evidence="10" id="KW-1185">Reference proteome</keyword>
<evidence type="ECO:0000256" key="4">
    <source>
        <dbReference type="ARBA" id="ARBA00022692"/>
    </source>
</evidence>
<dbReference type="CDD" id="cd06261">
    <property type="entry name" value="TM_PBP2"/>
    <property type="match status" value="1"/>
</dbReference>
<accession>A0A385YUA2</accession>
<dbReference type="SUPFAM" id="SSF161098">
    <property type="entry name" value="MetI-like"/>
    <property type="match status" value="1"/>
</dbReference>
<dbReference type="PROSITE" id="PS50928">
    <property type="entry name" value="ABC_TM1"/>
    <property type="match status" value="1"/>
</dbReference>
<protein>
    <submittedName>
        <fullName evidence="9">ABC transporter permease subunit</fullName>
    </submittedName>
</protein>
<dbReference type="KEGG" id="paek:D3873_06275"/>
<evidence type="ECO:0000256" key="6">
    <source>
        <dbReference type="ARBA" id="ARBA00023136"/>
    </source>
</evidence>
<evidence type="ECO:0000259" key="8">
    <source>
        <dbReference type="PROSITE" id="PS50928"/>
    </source>
</evidence>
<keyword evidence="2 7" id="KW-0813">Transport</keyword>
<proteinExistence type="inferred from homology"/>
<evidence type="ECO:0000256" key="1">
    <source>
        <dbReference type="ARBA" id="ARBA00004651"/>
    </source>
</evidence>
<keyword evidence="3" id="KW-1003">Cell membrane</keyword>
<feature type="transmembrane region" description="Helical" evidence="7">
    <location>
        <begin position="134"/>
        <end position="152"/>
    </location>
</feature>
<evidence type="ECO:0000313" key="9">
    <source>
        <dbReference type="EMBL" id="AYC29507.1"/>
    </source>
</evidence>
<dbReference type="AlphaFoldDB" id="A0A385YUA2"/>
<evidence type="ECO:0000256" key="3">
    <source>
        <dbReference type="ARBA" id="ARBA00022475"/>
    </source>
</evidence>
<evidence type="ECO:0000256" key="5">
    <source>
        <dbReference type="ARBA" id="ARBA00022989"/>
    </source>
</evidence>
<feature type="transmembrane region" description="Helical" evidence="7">
    <location>
        <begin position="88"/>
        <end position="113"/>
    </location>
</feature>
<feature type="transmembrane region" description="Helical" evidence="7">
    <location>
        <begin position="12"/>
        <end position="30"/>
    </location>
</feature>
<dbReference type="GO" id="GO:0055085">
    <property type="term" value="P:transmembrane transport"/>
    <property type="evidence" value="ECO:0007669"/>
    <property type="project" value="InterPro"/>
</dbReference>
<keyword evidence="4 7" id="KW-0812">Transmembrane</keyword>
<dbReference type="PANTHER" id="PTHR30465">
    <property type="entry name" value="INNER MEMBRANE ABC TRANSPORTER"/>
    <property type="match status" value="1"/>
</dbReference>
<comment type="similarity">
    <text evidence="7">Belongs to the binding-protein-dependent transport system permease family.</text>
</comment>
<evidence type="ECO:0000256" key="7">
    <source>
        <dbReference type="RuleBase" id="RU363032"/>
    </source>
</evidence>
<sequence>MISSILQVFLRFIYVVIGIILISAFVGLFTNSLSETDPALFEKGVQLTIPSFFENVVFICQSLFNWDNLTIHGAKQREFSIFLNFWDVYFYSIILFLSSLLLSIFNGVLLTYISMMLSHKMNSLLTRTVSLFESLPDLFIIMIIQFSIVVYYQKTGTLLFPVAGTAQNESYLLPIVALAVIPTILFYRISLHLVRDEWEKPYIDLARSKGFSKKRIFFSHVMRNIIPSLFIHSKTMVLYLLSSMVIFERIFNINGIISYVIRYPSSNIIAFSLILFFVPIFLLYVVLTPMIEKITGQKLEW</sequence>
<gene>
    <name evidence="9" type="ORF">D3873_06275</name>
</gene>
<dbReference type="GO" id="GO:0005886">
    <property type="term" value="C:plasma membrane"/>
    <property type="evidence" value="ECO:0007669"/>
    <property type="project" value="UniProtKB-SubCell"/>
</dbReference>
<dbReference type="InterPro" id="IPR035906">
    <property type="entry name" value="MetI-like_sf"/>
</dbReference>
<name>A0A385YUA2_9BACL</name>
<dbReference type="PANTHER" id="PTHR30465:SF44">
    <property type="entry name" value="ABC-TYPE DIPEPTIDE_OLIGOPEPTIDE TRANSPORT SYSTEM, PERMEASE COMPONENT"/>
    <property type="match status" value="1"/>
</dbReference>
<feature type="transmembrane region" description="Helical" evidence="7">
    <location>
        <begin position="268"/>
        <end position="291"/>
    </location>
</feature>
<reference evidence="10" key="1">
    <citation type="submission" date="2018-09" db="EMBL/GenBank/DDBJ databases">
        <authorList>
            <person name="Zhu H."/>
        </authorList>
    </citation>
    <scope>NUCLEOTIDE SEQUENCE [LARGE SCALE GENOMIC DNA]</scope>
    <source>
        <strain evidence="10">K2R23-3</strain>
    </source>
</reference>